<dbReference type="Proteomes" id="UP001165190">
    <property type="component" value="Unassembled WGS sequence"/>
</dbReference>
<organism evidence="1 2">
    <name type="scientific">Hibiscus trionum</name>
    <name type="common">Flower of an hour</name>
    <dbReference type="NCBI Taxonomy" id="183268"/>
    <lineage>
        <taxon>Eukaryota</taxon>
        <taxon>Viridiplantae</taxon>
        <taxon>Streptophyta</taxon>
        <taxon>Embryophyta</taxon>
        <taxon>Tracheophyta</taxon>
        <taxon>Spermatophyta</taxon>
        <taxon>Magnoliopsida</taxon>
        <taxon>eudicotyledons</taxon>
        <taxon>Gunneridae</taxon>
        <taxon>Pentapetalae</taxon>
        <taxon>rosids</taxon>
        <taxon>malvids</taxon>
        <taxon>Malvales</taxon>
        <taxon>Malvaceae</taxon>
        <taxon>Malvoideae</taxon>
        <taxon>Hibiscus</taxon>
    </lineage>
</organism>
<evidence type="ECO:0000313" key="2">
    <source>
        <dbReference type="Proteomes" id="UP001165190"/>
    </source>
</evidence>
<dbReference type="AlphaFoldDB" id="A0A9W7GYZ3"/>
<gene>
    <name evidence="1" type="ORF">HRI_000478500</name>
</gene>
<comment type="caution">
    <text evidence="1">The sequence shown here is derived from an EMBL/GenBank/DDBJ whole genome shotgun (WGS) entry which is preliminary data.</text>
</comment>
<sequence length="89" mass="10182">MTRITTKPKLKPNLNQMIKPKITETDPFDTSTTSTMLKSIPSSLESLIGVWSDTPLGKVHCDKRPNFSTQSHRPKIDPNYYICFWPQTT</sequence>
<accession>A0A9W7GYZ3</accession>
<protein>
    <submittedName>
        <fullName evidence="1">Uncharacterized protein</fullName>
    </submittedName>
</protein>
<reference evidence="1" key="1">
    <citation type="submission" date="2023-05" db="EMBL/GenBank/DDBJ databases">
        <title>Genome and transcriptome analyses reveal genes involved in the formation of fine ridges on petal epidermal cells in Hibiscus trionum.</title>
        <authorList>
            <person name="Koshimizu S."/>
            <person name="Masuda S."/>
            <person name="Ishii T."/>
            <person name="Shirasu K."/>
            <person name="Hoshino A."/>
            <person name="Arita M."/>
        </authorList>
    </citation>
    <scope>NUCLEOTIDE SEQUENCE</scope>
    <source>
        <strain evidence="1">Hamamatsu line</strain>
    </source>
</reference>
<proteinExistence type="predicted"/>
<name>A0A9W7GYZ3_HIBTR</name>
<keyword evidence="2" id="KW-1185">Reference proteome</keyword>
<dbReference type="EMBL" id="BSYR01000006">
    <property type="protein sequence ID" value="GMI68092.1"/>
    <property type="molecule type" value="Genomic_DNA"/>
</dbReference>
<evidence type="ECO:0000313" key="1">
    <source>
        <dbReference type="EMBL" id="GMI68092.1"/>
    </source>
</evidence>